<reference evidence="3" key="1">
    <citation type="journal article" date="2023" name="Proc. Natl. Acad. Sci. U.S.A.">
        <title>Genomic and structural basis for evolution of tropane alkaloid biosynthesis.</title>
        <authorList>
            <person name="Wanga Y.-J."/>
            <person name="Taina T."/>
            <person name="Yua J.-Y."/>
            <person name="Lia J."/>
            <person name="Xua B."/>
            <person name="Chenc J."/>
            <person name="D'Auriad J.C."/>
            <person name="Huanga J.-P."/>
            <person name="Huanga S.-X."/>
        </authorList>
    </citation>
    <scope>NUCLEOTIDE SEQUENCE [LARGE SCALE GENOMIC DNA]</scope>
    <source>
        <strain evidence="3">cv. KIB-2019</strain>
    </source>
</reference>
<evidence type="ECO:0000256" key="1">
    <source>
        <dbReference type="SAM" id="MobiDB-lite"/>
    </source>
</evidence>
<proteinExistence type="predicted"/>
<accession>A0A9Q1LFF6</accession>
<gene>
    <name evidence="2" type="ORF">K7X08_034463</name>
</gene>
<dbReference type="EMBL" id="JAJAGQ010000018">
    <property type="protein sequence ID" value="KAJ8536062.1"/>
    <property type="molecule type" value="Genomic_DNA"/>
</dbReference>
<organism evidence="2 3">
    <name type="scientific">Anisodus acutangulus</name>
    <dbReference type="NCBI Taxonomy" id="402998"/>
    <lineage>
        <taxon>Eukaryota</taxon>
        <taxon>Viridiplantae</taxon>
        <taxon>Streptophyta</taxon>
        <taxon>Embryophyta</taxon>
        <taxon>Tracheophyta</taxon>
        <taxon>Spermatophyta</taxon>
        <taxon>Magnoliopsida</taxon>
        <taxon>eudicotyledons</taxon>
        <taxon>Gunneridae</taxon>
        <taxon>Pentapetalae</taxon>
        <taxon>asterids</taxon>
        <taxon>lamiids</taxon>
        <taxon>Solanales</taxon>
        <taxon>Solanaceae</taxon>
        <taxon>Solanoideae</taxon>
        <taxon>Hyoscyameae</taxon>
        <taxon>Anisodus</taxon>
    </lineage>
</organism>
<keyword evidence="3" id="KW-1185">Reference proteome</keyword>
<dbReference type="AlphaFoldDB" id="A0A9Q1LFF6"/>
<evidence type="ECO:0000313" key="3">
    <source>
        <dbReference type="Proteomes" id="UP001152561"/>
    </source>
</evidence>
<protein>
    <submittedName>
        <fullName evidence="2">Uncharacterized protein</fullName>
    </submittedName>
</protein>
<name>A0A9Q1LFF6_9SOLA</name>
<comment type="caution">
    <text evidence="2">The sequence shown here is derived from an EMBL/GenBank/DDBJ whole genome shotgun (WGS) entry which is preliminary data.</text>
</comment>
<dbReference type="Proteomes" id="UP001152561">
    <property type="component" value="Unassembled WGS sequence"/>
</dbReference>
<feature type="compositionally biased region" description="Basic residues" evidence="1">
    <location>
        <begin position="1"/>
        <end position="20"/>
    </location>
</feature>
<feature type="region of interest" description="Disordered" evidence="1">
    <location>
        <begin position="1"/>
        <end position="25"/>
    </location>
</feature>
<evidence type="ECO:0000313" key="2">
    <source>
        <dbReference type="EMBL" id="KAJ8536062.1"/>
    </source>
</evidence>
<sequence>MPSHCRRHPTWYRHRRRRNPRPASHLRNTVESARVRGREFQIRANASSGSRLRICPKQLGTLTEAVLRMEAQELQQLIQKKIGMRRDNQYAGQYNCKSISIHLCSLCFAIFETDYLNLFVICHVSEGKPLEGDVMNLQLHILSTNLVVDTRNR</sequence>